<dbReference type="AlphaFoldDB" id="A0A8D9CPS7"/>
<reference evidence="1 2" key="1">
    <citation type="submission" date="2021-07" db="EMBL/GenBank/DDBJ databases">
        <authorList>
            <consortium name="Genoscope - CEA"/>
            <person name="William W."/>
        </authorList>
    </citation>
    <scope>NUCLEOTIDE SEQUENCE [LARGE SCALE GENOMIC DNA]</scope>
</reference>
<dbReference type="Proteomes" id="UP000694005">
    <property type="component" value="Chromosome A09"/>
</dbReference>
<accession>A0A8D9CPS7</accession>
<proteinExistence type="predicted"/>
<evidence type="ECO:0000313" key="2">
    <source>
        <dbReference type="Proteomes" id="UP000694005"/>
    </source>
</evidence>
<dbReference type="EMBL" id="LS974625">
    <property type="protein sequence ID" value="CAG7860424.1"/>
    <property type="molecule type" value="Genomic_DNA"/>
</dbReference>
<evidence type="ECO:0000313" key="1">
    <source>
        <dbReference type="EMBL" id="CAG7860424.1"/>
    </source>
</evidence>
<name>A0A8D9CPS7_BRACM</name>
<organism evidence="1 2">
    <name type="scientific">Brassica campestris</name>
    <name type="common">Field mustard</name>
    <dbReference type="NCBI Taxonomy" id="3711"/>
    <lineage>
        <taxon>Eukaryota</taxon>
        <taxon>Viridiplantae</taxon>
        <taxon>Streptophyta</taxon>
        <taxon>Embryophyta</taxon>
        <taxon>Tracheophyta</taxon>
        <taxon>Spermatophyta</taxon>
        <taxon>Magnoliopsida</taxon>
        <taxon>eudicotyledons</taxon>
        <taxon>Gunneridae</taxon>
        <taxon>Pentapetalae</taxon>
        <taxon>rosids</taxon>
        <taxon>malvids</taxon>
        <taxon>Brassicales</taxon>
        <taxon>Brassicaceae</taxon>
        <taxon>Brassiceae</taxon>
        <taxon>Brassica</taxon>
    </lineage>
</organism>
<gene>
    <name evidence="1" type="ORF">BRAPAZ1V2_A09P08910.2</name>
</gene>
<protein>
    <submittedName>
        <fullName evidence="1">Uncharacterized protein</fullName>
    </submittedName>
</protein>
<sequence length="79" mass="8678">MTRLDLHSTKRPSTARFPSTILCEITSPHGKIGDRPYPTRFTLDTLKSGFDQTPSGSEHNGPANCVAKAALCNMNFIWA</sequence>
<dbReference type="Gramene" id="A09p08910.2_BraZ1">
    <property type="protein sequence ID" value="A09p08910.2_BraZ1.CDS"/>
    <property type="gene ID" value="A09g08910.2_BraZ1"/>
</dbReference>